<dbReference type="FunFam" id="3.30.30.30:FF:000002">
    <property type="entry name" value="Heat shock 70 kDa protein 4"/>
    <property type="match status" value="1"/>
</dbReference>
<dbReference type="Ensembl" id="ENSCCRT00020076748.1">
    <property type="protein sequence ID" value="ENSCCRP00020069850.1"/>
    <property type="gene ID" value="ENSCCRG00020030806.1"/>
</dbReference>
<dbReference type="InterPro" id="IPR043129">
    <property type="entry name" value="ATPase_NBD"/>
</dbReference>
<feature type="region of interest" description="Disordered" evidence="7">
    <location>
        <begin position="482"/>
        <end position="524"/>
    </location>
</feature>
<evidence type="ECO:0000313" key="8">
    <source>
        <dbReference type="Ensembl" id="ENSCCRP00020069850.1"/>
    </source>
</evidence>
<dbReference type="Gene3D" id="3.30.420.40">
    <property type="match status" value="2"/>
</dbReference>
<name>A0A8C2GFA8_CYPCA</name>
<dbReference type="FunFam" id="1.20.1270.10:FF:000002">
    <property type="entry name" value="Heat shock 70 kDa protein 4"/>
    <property type="match status" value="1"/>
</dbReference>
<dbReference type="Gene3D" id="2.60.34.10">
    <property type="entry name" value="Substrate Binding Domain Of DNAk, Chain A, domain 1"/>
    <property type="match status" value="1"/>
</dbReference>
<dbReference type="InterPro" id="IPR029047">
    <property type="entry name" value="HSP70_peptide-bd_sf"/>
</dbReference>
<dbReference type="InterPro" id="IPR029048">
    <property type="entry name" value="HSP70_C_sf"/>
</dbReference>
<protein>
    <submittedName>
        <fullName evidence="8">Heat shock protein 4b</fullName>
    </submittedName>
</protein>
<dbReference type="PRINTS" id="PR00301">
    <property type="entry name" value="HEATSHOCK70"/>
</dbReference>
<evidence type="ECO:0000256" key="3">
    <source>
        <dbReference type="ARBA" id="ARBA00022490"/>
    </source>
</evidence>
<dbReference type="AlphaFoldDB" id="A0A8C2GFA8"/>
<dbReference type="PROSITE" id="PS01036">
    <property type="entry name" value="HSP70_3"/>
    <property type="match status" value="1"/>
</dbReference>
<keyword evidence="6" id="KW-0067">ATP-binding</keyword>
<keyword evidence="3" id="KW-0963">Cytoplasm</keyword>
<feature type="compositionally biased region" description="Basic and acidic residues" evidence="7">
    <location>
        <begin position="496"/>
        <end position="524"/>
    </location>
</feature>
<organism evidence="8 9">
    <name type="scientific">Cyprinus carpio</name>
    <name type="common">Common carp</name>
    <dbReference type="NCBI Taxonomy" id="7962"/>
    <lineage>
        <taxon>Eukaryota</taxon>
        <taxon>Metazoa</taxon>
        <taxon>Chordata</taxon>
        <taxon>Craniata</taxon>
        <taxon>Vertebrata</taxon>
        <taxon>Euteleostomi</taxon>
        <taxon>Actinopterygii</taxon>
        <taxon>Neopterygii</taxon>
        <taxon>Teleostei</taxon>
        <taxon>Ostariophysi</taxon>
        <taxon>Cypriniformes</taxon>
        <taxon>Cyprinidae</taxon>
        <taxon>Cyprininae</taxon>
        <taxon>Cyprinus</taxon>
    </lineage>
</organism>
<comment type="subcellular location">
    <subcellularLocation>
        <location evidence="1">Cytoplasm</location>
    </subcellularLocation>
</comment>
<reference evidence="8" key="1">
    <citation type="submission" date="2025-08" db="UniProtKB">
        <authorList>
            <consortium name="Ensembl"/>
        </authorList>
    </citation>
    <scope>IDENTIFICATION</scope>
</reference>
<dbReference type="GO" id="GO:0140662">
    <property type="term" value="F:ATP-dependent protein folding chaperone"/>
    <property type="evidence" value="ECO:0007669"/>
    <property type="project" value="InterPro"/>
</dbReference>
<dbReference type="Pfam" id="PF00012">
    <property type="entry name" value="HSP70"/>
    <property type="match status" value="2"/>
</dbReference>
<evidence type="ECO:0000256" key="6">
    <source>
        <dbReference type="ARBA" id="ARBA00022840"/>
    </source>
</evidence>
<dbReference type="FunFam" id="3.30.420.40:FF:000171">
    <property type="entry name" value="Heat shock 70 kDa protein 4"/>
    <property type="match status" value="1"/>
</dbReference>
<dbReference type="PANTHER" id="PTHR45639:SF8">
    <property type="entry name" value="HEAT SHOCK 70 KDA PROTEIN 4"/>
    <property type="match status" value="1"/>
</dbReference>
<evidence type="ECO:0000313" key="9">
    <source>
        <dbReference type="Proteomes" id="UP000694701"/>
    </source>
</evidence>
<keyword evidence="4" id="KW-0597">Phosphoprotein</keyword>
<dbReference type="GO" id="GO:0005634">
    <property type="term" value="C:nucleus"/>
    <property type="evidence" value="ECO:0007669"/>
    <property type="project" value="TreeGrafter"/>
</dbReference>
<accession>A0A8C2GFA8</accession>
<dbReference type="FunFam" id="3.90.640.10:FF:000004">
    <property type="entry name" value="Heat shock 70 kDa protein 4"/>
    <property type="match status" value="1"/>
</dbReference>
<dbReference type="SUPFAM" id="SSF100934">
    <property type="entry name" value="Heat shock protein 70kD (HSP70), C-terminal subdomain"/>
    <property type="match status" value="2"/>
</dbReference>
<feature type="compositionally biased region" description="Basic and acidic residues" evidence="7">
    <location>
        <begin position="572"/>
        <end position="581"/>
    </location>
</feature>
<dbReference type="InterPro" id="IPR013126">
    <property type="entry name" value="Hsp_70_fam"/>
</dbReference>
<comment type="similarity">
    <text evidence="2">Belongs to the heat shock protein 70 family.</text>
</comment>
<feature type="region of interest" description="Disordered" evidence="7">
    <location>
        <begin position="570"/>
        <end position="592"/>
    </location>
</feature>
<evidence type="ECO:0000256" key="4">
    <source>
        <dbReference type="ARBA" id="ARBA00022553"/>
    </source>
</evidence>
<dbReference type="FunFam" id="3.30.420.40:FF:000495">
    <property type="entry name" value="Heat shock protein 4b"/>
    <property type="match status" value="1"/>
</dbReference>
<evidence type="ECO:0000256" key="7">
    <source>
        <dbReference type="SAM" id="MobiDB-lite"/>
    </source>
</evidence>
<dbReference type="GO" id="GO:0005829">
    <property type="term" value="C:cytosol"/>
    <property type="evidence" value="ECO:0007669"/>
    <property type="project" value="TreeGrafter"/>
</dbReference>
<dbReference type="Gene3D" id="1.20.1270.10">
    <property type="match status" value="1"/>
</dbReference>
<dbReference type="SUPFAM" id="SSF53067">
    <property type="entry name" value="Actin-like ATPase domain"/>
    <property type="match status" value="2"/>
</dbReference>
<dbReference type="InterPro" id="IPR018181">
    <property type="entry name" value="Heat_shock_70_CS"/>
</dbReference>
<proteinExistence type="inferred from homology"/>
<dbReference type="PANTHER" id="PTHR45639">
    <property type="entry name" value="HSC70CB, ISOFORM G-RELATED"/>
    <property type="match status" value="1"/>
</dbReference>
<evidence type="ECO:0000256" key="5">
    <source>
        <dbReference type="ARBA" id="ARBA00022741"/>
    </source>
</evidence>
<dbReference type="GO" id="GO:0005524">
    <property type="term" value="F:ATP binding"/>
    <property type="evidence" value="ECO:0007669"/>
    <property type="project" value="UniProtKB-KW"/>
</dbReference>
<dbReference type="Gene3D" id="3.90.640.10">
    <property type="entry name" value="Actin, Chain A, domain 4"/>
    <property type="match status" value="1"/>
</dbReference>
<keyword evidence="5" id="KW-0547">Nucleotide-binding</keyword>
<evidence type="ECO:0000256" key="1">
    <source>
        <dbReference type="ARBA" id="ARBA00004496"/>
    </source>
</evidence>
<dbReference type="FunFam" id="3.30.420.40:FF:000767">
    <property type="entry name" value="Heat shock protein 70 (HSP70)-4, putative"/>
    <property type="match status" value="2"/>
</dbReference>
<dbReference type="Proteomes" id="UP000694701">
    <property type="component" value="Unplaced"/>
</dbReference>
<evidence type="ECO:0000256" key="2">
    <source>
        <dbReference type="ARBA" id="ARBA00007381"/>
    </source>
</evidence>
<dbReference type="Gene3D" id="3.30.30.30">
    <property type="match status" value="1"/>
</dbReference>
<dbReference type="SUPFAM" id="SSF100920">
    <property type="entry name" value="Heat shock protein 70kD (HSP70), peptide-binding domain"/>
    <property type="match status" value="1"/>
</dbReference>
<sequence>MSVVGFDVGFLSCYVAVARAGGIETAANEYTSHGRTMVTNCKNTVQGFKRFHGRAFSDPFVQNLRSSLVYDLSQMPSGTTGIKVMYMEEEKVFSIEQITAMLLTKLKETAESALKKPVADCVISVPCFYTDAERRSVIDAAQIAGLNCLRLMNETTAVALAYGIYKQDLPAPEEKPRTVVFVDIGHSGYQVSVCAFNKGKLKILATAFDPEMGGKDFDERLVKHFCEEFAVKYKLDVRSKPRALVRLYQECEKLKKLMSANSSDLPLNIECFMNDIDVSSKLNRAQFEEMCADVLARVEPPLRSLLEQAHLKKDDIHAVEIVGGASRMPAIKERINKFFGKEPSTTLNADEAVARGCALQCAILSPAFKVREFSITEVVPFPISLKWNSAAEEGLSDCEVFPKNHAAPFSKVLTFYRREPFSLEAYYSCPKELPYPDPIIGQYVIQKVIPQASGESSKVKVKVRVNIHGIFSVSSASLVEVQKSEEEEESMDTEQSTEKDNEMNKRLQRPENRKTERKNQEQKKWRNISSIIPINIQIAFFLSVSHTPNSYAHHITNNGSLHGLGFVQTSAEEGKQEKKSDQPPQAKKPKVKTKVLELPIENNPQWQLANDMLNLFVESEGKMIMQDKLEKERNDAKNYVEEYVYEMRDKLHGIFEKFVNENALSLKLEDTEVWLYEDGEDQPKQVYIDKLVELKTLGQPIQDRYTEFEERPKAFDELGRQLQQYMKIVEAYKTKEELYDHLEEAEVQKVDRMVNDVMIWMNSKMNQQSKQSLAMEPAVKTTEIQAKTRVSHRMFFFLEYNRASLKDTHDKHSFCIFAIYRLCDLILINRSALSNTHTVVSKCSLHGVFM</sequence>